<dbReference type="Pfam" id="PF00239">
    <property type="entry name" value="Resolvase"/>
    <property type="match status" value="1"/>
</dbReference>
<comment type="caution">
    <text evidence="6">The sequence shown here is derived from an EMBL/GenBank/DDBJ whole genome shotgun (WGS) entry which is preliminary data.</text>
</comment>
<organism evidence="6 7">
    <name type="scientific">Rhodovibrio sodomensis</name>
    <dbReference type="NCBI Taxonomy" id="1088"/>
    <lineage>
        <taxon>Bacteria</taxon>
        <taxon>Pseudomonadati</taxon>
        <taxon>Pseudomonadota</taxon>
        <taxon>Alphaproteobacteria</taxon>
        <taxon>Rhodospirillales</taxon>
        <taxon>Rhodovibrionaceae</taxon>
        <taxon>Rhodovibrio</taxon>
    </lineage>
</organism>
<protein>
    <recommendedName>
        <fullName evidence="5">Resolvase/invertase-type recombinase catalytic domain-containing protein</fullName>
    </recommendedName>
</protein>
<dbReference type="InterPro" id="IPR048046">
    <property type="entry name" value="Transpos_IS607"/>
</dbReference>
<keyword evidence="3" id="KW-0233">DNA recombination</keyword>
<feature type="active site" description="O-(5'-phospho-DNA)-serine intermediate" evidence="4">
    <location>
        <position position="59"/>
    </location>
</feature>
<dbReference type="PANTHER" id="PTHR36172">
    <property type="match status" value="1"/>
</dbReference>
<sequence>MKCSVRSSHWASEPGVSKMTAWRMASNGRIDGAFRNDAGRWRVEIDDPETETVAYARVSSHEQKSDLDRQIARIAEWAAGNDIKIDRFVREVGSGWNDQRKQLTKLLRDPRFVQLVVEHRERRARFGIHELEHALAACGRHIRVVEDKEIDDDPVRDRLQHARVRP</sequence>
<dbReference type="Proteomes" id="UP001296873">
    <property type="component" value="Unassembled WGS sequence"/>
</dbReference>
<evidence type="ECO:0000313" key="7">
    <source>
        <dbReference type="Proteomes" id="UP001296873"/>
    </source>
</evidence>
<dbReference type="InterPro" id="IPR006118">
    <property type="entry name" value="Recombinase_CS"/>
</dbReference>
<evidence type="ECO:0000313" key="6">
    <source>
        <dbReference type="EMBL" id="MBK1670605.1"/>
    </source>
</evidence>
<dbReference type="SUPFAM" id="SSF53041">
    <property type="entry name" value="Resolvase-like"/>
    <property type="match status" value="1"/>
</dbReference>
<keyword evidence="1" id="KW-0229">DNA integration</keyword>
<name>A0ABS1DJF2_9PROT</name>
<evidence type="ECO:0000256" key="1">
    <source>
        <dbReference type="ARBA" id="ARBA00022908"/>
    </source>
</evidence>
<dbReference type="NCBIfam" id="NF033518">
    <property type="entry name" value="transpos_IS607"/>
    <property type="match status" value="1"/>
</dbReference>
<dbReference type="RefSeq" id="WP_274611046.1">
    <property type="nucleotide sequence ID" value="NZ_NRRL01000103.1"/>
</dbReference>
<dbReference type="InterPro" id="IPR006119">
    <property type="entry name" value="Resolv_N"/>
</dbReference>
<accession>A0ABS1DJF2</accession>
<keyword evidence="2" id="KW-0238">DNA-binding</keyword>
<evidence type="ECO:0000256" key="4">
    <source>
        <dbReference type="PROSITE-ProRule" id="PRU10137"/>
    </source>
</evidence>
<reference evidence="6 7" key="1">
    <citation type="journal article" date="2020" name="Microorganisms">
        <title>Osmotic Adaptation and Compatible Solute Biosynthesis of Phototrophic Bacteria as Revealed from Genome Analyses.</title>
        <authorList>
            <person name="Imhoff J.F."/>
            <person name="Rahn T."/>
            <person name="Kunzel S."/>
            <person name="Keller A."/>
            <person name="Neulinger S.C."/>
        </authorList>
    </citation>
    <scope>NUCLEOTIDE SEQUENCE [LARGE SCALE GENOMIC DNA]</scope>
    <source>
        <strain evidence="6 7">DSM 9895</strain>
    </source>
</reference>
<keyword evidence="7" id="KW-1185">Reference proteome</keyword>
<evidence type="ECO:0000259" key="5">
    <source>
        <dbReference type="PROSITE" id="PS51736"/>
    </source>
</evidence>
<dbReference type="PROSITE" id="PS00397">
    <property type="entry name" value="RECOMBINASES_1"/>
    <property type="match status" value="1"/>
</dbReference>
<dbReference type="Gene3D" id="3.40.50.1390">
    <property type="entry name" value="Resolvase, N-terminal catalytic domain"/>
    <property type="match status" value="1"/>
</dbReference>
<dbReference type="EMBL" id="NRRL01000103">
    <property type="protein sequence ID" value="MBK1670605.1"/>
    <property type="molecule type" value="Genomic_DNA"/>
</dbReference>
<dbReference type="PANTHER" id="PTHR36172:SF1">
    <property type="entry name" value="RESOLVASE-RELATED"/>
    <property type="match status" value="1"/>
</dbReference>
<evidence type="ECO:0000256" key="2">
    <source>
        <dbReference type="ARBA" id="ARBA00023125"/>
    </source>
</evidence>
<feature type="domain" description="Resolvase/invertase-type recombinase catalytic" evidence="5">
    <location>
        <begin position="51"/>
        <end position="166"/>
    </location>
</feature>
<dbReference type="SMART" id="SM00857">
    <property type="entry name" value="Resolvase"/>
    <property type="match status" value="1"/>
</dbReference>
<evidence type="ECO:0000256" key="3">
    <source>
        <dbReference type="ARBA" id="ARBA00023172"/>
    </source>
</evidence>
<dbReference type="InterPro" id="IPR036162">
    <property type="entry name" value="Resolvase-like_N_sf"/>
</dbReference>
<dbReference type="InterPro" id="IPR051491">
    <property type="entry name" value="Recombinase/Transposase-rel"/>
</dbReference>
<gene>
    <name evidence="6" type="ORF">CKO28_21525</name>
</gene>
<dbReference type="PROSITE" id="PS51736">
    <property type="entry name" value="RECOMBINASES_3"/>
    <property type="match status" value="1"/>
</dbReference>
<proteinExistence type="predicted"/>